<dbReference type="Proteomes" id="UP000704529">
    <property type="component" value="Unassembled WGS sequence"/>
</dbReference>
<sequence length="296" mass="30989">MKRGRGAAMAAILFAIVAVAGPARGQSIPFADTEDATLSEIDVKDEGRNWHPVVTLDIRNGDYARGALDDDDAALDRVPVHVAFGGALVLRRGRDGSGDLFVIGQSSNGLHAPRADERAAPRAWYESNNLLGLTWRPADGLTTAATYTIKTSPNGVASTTHEASLSILYTADRGLGRLKPRAAITRRTQGEGGLYTIAGISPSFTLSGREEGPSLSVPVLVGVGWNGFYAEGSGTRVYGSGGLSIAYPIKLGGSAATLQADILALVRDDRLRRLDAPGGTTAAVVPHATISLMLAW</sequence>
<evidence type="ECO:0000313" key="3">
    <source>
        <dbReference type="Proteomes" id="UP000704529"/>
    </source>
</evidence>
<proteinExistence type="predicted"/>
<evidence type="ECO:0000256" key="1">
    <source>
        <dbReference type="SAM" id="SignalP"/>
    </source>
</evidence>
<organism evidence="2 3">
    <name type="scientific">Sphingomonas yabuuchiae</name>
    <dbReference type="NCBI Taxonomy" id="172044"/>
    <lineage>
        <taxon>Bacteria</taxon>
        <taxon>Pseudomonadati</taxon>
        <taxon>Pseudomonadota</taxon>
        <taxon>Alphaproteobacteria</taxon>
        <taxon>Sphingomonadales</taxon>
        <taxon>Sphingomonadaceae</taxon>
        <taxon>Sphingomonas</taxon>
    </lineage>
</organism>
<keyword evidence="1" id="KW-0732">Signal</keyword>
<gene>
    <name evidence="2" type="ORF">JYA60_12905</name>
</gene>
<dbReference type="RefSeq" id="WP_380773296.1">
    <property type="nucleotide sequence ID" value="NZ_JBHMAL010000022.1"/>
</dbReference>
<comment type="caution">
    <text evidence="2">The sequence shown here is derived from an EMBL/GenBank/DDBJ whole genome shotgun (WGS) entry which is preliminary data.</text>
</comment>
<dbReference type="AlphaFoldDB" id="A0AA41A2W3"/>
<reference evidence="2" key="1">
    <citation type="submission" date="2021-01" db="EMBL/GenBank/DDBJ databases">
        <title>Genome Sequencing of Type Strains.</title>
        <authorList>
            <person name="Lemaire J.F."/>
            <person name="Inderbitzin P."/>
            <person name="Collins S.B."/>
            <person name="Wespe N."/>
            <person name="Knight-Connoni V."/>
        </authorList>
    </citation>
    <scope>NUCLEOTIDE SEQUENCE</scope>
    <source>
        <strain evidence="2">DSM 14562</strain>
    </source>
</reference>
<feature type="signal peptide" evidence="1">
    <location>
        <begin position="1"/>
        <end position="20"/>
    </location>
</feature>
<protein>
    <submittedName>
        <fullName evidence="2">Uncharacterized protein</fullName>
    </submittedName>
</protein>
<evidence type="ECO:0000313" key="2">
    <source>
        <dbReference type="EMBL" id="MBN3559125.1"/>
    </source>
</evidence>
<accession>A0AA41A2W3</accession>
<name>A0AA41A2W3_9SPHN</name>
<dbReference type="EMBL" id="JAFHKU010000131">
    <property type="protein sequence ID" value="MBN3559125.1"/>
    <property type="molecule type" value="Genomic_DNA"/>
</dbReference>
<feature type="chain" id="PRO_5041223477" evidence="1">
    <location>
        <begin position="21"/>
        <end position="296"/>
    </location>
</feature>